<sequence>MRPLSKLLLFFLFVSCYSLKNNDLTPEKYMKEVFEIVEKHSIRRDSIDFKAIKKVVYNKLKSTDSIEDCYPLIQYTLAELKDHHSVFLPKEKLESWKSTSKTKSINQIITFHCKTLNNDIGYIAMRGFSSGDSISIQTYSDSLQSKIKSIDDKNIKGWILDLRENTGGNCWPMLTGLGPLLNDGVCGYFVDNKGKKASWFYNKGQAGIDSTSITKVSKKPYYLINNENPIAVLTSPKTGSSGEVVTTAFHNKKNARSFGESTAGLTTGNSPFNLSDGSAIFLTTSIYMDRKGVIFGSRINPDETIKSPSFSVSLHDDPVIQRATEWIYEY</sequence>
<dbReference type="GO" id="GO:0006508">
    <property type="term" value="P:proteolysis"/>
    <property type="evidence" value="ECO:0007669"/>
    <property type="project" value="InterPro"/>
</dbReference>
<dbReference type="CDD" id="cd06567">
    <property type="entry name" value="Peptidase_S41"/>
    <property type="match status" value="1"/>
</dbReference>
<dbReference type="EMBL" id="VSDQ01000163">
    <property type="protein sequence ID" value="TYA92337.1"/>
    <property type="molecule type" value="Genomic_DNA"/>
</dbReference>
<evidence type="ECO:0000313" key="3">
    <source>
        <dbReference type="Proteomes" id="UP000323930"/>
    </source>
</evidence>
<dbReference type="AlphaFoldDB" id="A0A5D0JCP1"/>
<dbReference type="Pfam" id="PF03572">
    <property type="entry name" value="Peptidase_S41"/>
    <property type="match status" value="1"/>
</dbReference>
<dbReference type="PANTHER" id="PTHR32060">
    <property type="entry name" value="TAIL-SPECIFIC PROTEASE"/>
    <property type="match status" value="1"/>
</dbReference>
<dbReference type="OrthoDB" id="7314861at2"/>
<dbReference type="SMART" id="SM00245">
    <property type="entry name" value="TSPc"/>
    <property type="match status" value="1"/>
</dbReference>
<dbReference type="InterPro" id="IPR029045">
    <property type="entry name" value="ClpP/crotonase-like_dom_sf"/>
</dbReference>
<dbReference type="Gene3D" id="3.90.226.10">
    <property type="entry name" value="2-enoyl-CoA Hydratase, Chain A, domain 1"/>
    <property type="match status" value="1"/>
</dbReference>
<evidence type="ECO:0000259" key="1">
    <source>
        <dbReference type="SMART" id="SM00245"/>
    </source>
</evidence>
<dbReference type="GO" id="GO:0030288">
    <property type="term" value="C:outer membrane-bounded periplasmic space"/>
    <property type="evidence" value="ECO:0007669"/>
    <property type="project" value="TreeGrafter"/>
</dbReference>
<dbReference type="GO" id="GO:0008236">
    <property type="term" value="F:serine-type peptidase activity"/>
    <property type="evidence" value="ECO:0007669"/>
    <property type="project" value="InterPro"/>
</dbReference>
<proteinExistence type="predicted"/>
<comment type="caution">
    <text evidence="2">The sequence shown here is derived from an EMBL/GenBank/DDBJ whole genome shotgun (WGS) entry which is preliminary data.</text>
</comment>
<protein>
    <recommendedName>
        <fullName evidence="1">Tail specific protease domain-containing protein</fullName>
    </recommendedName>
</protein>
<feature type="domain" description="Tail specific protease" evidence="1">
    <location>
        <begin position="96"/>
        <end position="306"/>
    </location>
</feature>
<dbReference type="SUPFAM" id="SSF52096">
    <property type="entry name" value="ClpP/crotonase"/>
    <property type="match status" value="1"/>
</dbReference>
<accession>A0A5D0JCP1</accession>
<evidence type="ECO:0000313" key="2">
    <source>
        <dbReference type="EMBL" id="TYA92337.1"/>
    </source>
</evidence>
<name>A0A5D0JCP1_9FLAO</name>
<dbReference type="GO" id="GO:0004175">
    <property type="term" value="F:endopeptidase activity"/>
    <property type="evidence" value="ECO:0007669"/>
    <property type="project" value="TreeGrafter"/>
</dbReference>
<dbReference type="PANTHER" id="PTHR32060:SF30">
    <property type="entry name" value="CARBOXY-TERMINAL PROCESSING PROTEASE CTPA"/>
    <property type="match status" value="1"/>
</dbReference>
<dbReference type="Proteomes" id="UP000323930">
    <property type="component" value="Unassembled WGS sequence"/>
</dbReference>
<dbReference type="InterPro" id="IPR005151">
    <property type="entry name" value="Tail-specific_protease"/>
</dbReference>
<dbReference type="GO" id="GO:0007165">
    <property type="term" value="P:signal transduction"/>
    <property type="evidence" value="ECO:0007669"/>
    <property type="project" value="TreeGrafter"/>
</dbReference>
<reference evidence="2 3" key="1">
    <citation type="submission" date="2019-08" db="EMBL/GenBank/DDBJ databases">
        <title>Seonamhaeicola sediminis sp. nov., isolated from marine sediment.</title>
        <authorList>
            <person name="Cao W.R."/>
        </authorList>
    </citation>
    <scope>NUCLEOTIDE SEQUENCE [LARGE SCALE GENOMIC DNA]</scope>
    <source>
        <strain evidence="2 3">B011</strain>
    </source>
</reference>
<organism evidence="2 3">
    <name type="scientific">Seonamhaeicola marinus</name>
    <dbReference type="NCBI Taxonomy" id="1912246"/>
    <lineage>
        <taxon>Bacteria</taxon>
        <taxon>Pseudomonadati</taxon>
        <taxon>Bacteroidota</taxon>
        <taxon>Flavobacteriia</taxon>
        <taxon>Flavobacteriales</taxon>
        <taxon>Flavobacteriaceae</taxon>
    </lineage>
</organism>
<keyword evidence="3" id="KW-1185">Reference proteome</keyword>
<gene>
    <name evidence="2" type="ORF">FUA24_02570</name>
</gene>